<dbReference type="SUPFAM" id="SSF63748">
    <property type="entry name" value="Tudor/PWWP/MBT"/>
    <property type="match status" value="1"/>
</dbReference>
<feature type="coiled-coil region" evidence="3">
    <location>
        <begin position="181"/>
        <end position="208"/>
    </location>
</feature>
<dbReference type="AlphaFoldDB" id="A0A1S3D214"/>
<comment type="subcellular location">
    <subcellularLocation>
        <location evidence="1">Nucleus</location>
    </subcellularLocation>
</comment>
<dbReference type="PROSITE" id="PS50304">
    <property type="entry name" value="TUDOR"/>
    <property type="match status" value="1"/>
</dbReference>
<dbReference type="Proteomes" id="UP000079169">
    <property type="component" value="Unplaced"/>
</dbReference>
<evidence type="ECO:0000256" key="3">
    <source>
        <dbReference type="SAM" id="Coils"/>
    </source>
</evidence>
<dbReference type="PANTHER" id="PTHR46297:SF1">
    <property type="entry name" value="ZINC FINGER CCCH-TYPE WITH G PATCH DOMAIN-CONTAINING PROTEIN"/>
    <property type="match status" value="1"/>
</dbReference>
<keyword evidence="2" id="KW-0539">Nucleus</keyword>
<dbReference type="GeneID" id="103509841"/>
<dbReference type="KEGG" id="dci:103509841"/>
<dbReference type="GO" id="GO:0001227">
    <property type="term" value="F:DNA-binding transcription repressor activity, RNA polymerase II-specific"/>
    <property type="evidence" value="ECO:0007669"/>
    <property type="project" value="TreeGrafter"/>
</dbReference>
<name>A0A1S3D214_DIACI</name>
<dbReference type="PANTHER" id="PTHR46297">
    <property type="entry name" value="ZINC FINGER CCCH-TYPE WITH G PATCH DOMAIN-CONTAINING PROTEIN"/>
    <property type="match status" value="1"/>
</dbReference>
<dbReference type="PaxDb" id="121845-A0A1S3D214"/>
<evidence type="ECO:0000256" key="1">
    <source>
        <dbReference type="ARBA" id="ARBA00004123"/>
    </source>
</evidence>
<dbReference type="GO" id="GO:0005634">
    <property type="term" value="C:nucleus"/>
    <property type="evidence" value="ECO:0007669"/>
    <property type="project" value="UniProtKB-SubCell"/>
</dbReference>
<dbReference type="SMART" id="SM00333">
    <property type="entry name" value="TUDOR"/>
    <property type="match status" value="1"/>
</dbReference>
<accession>A0A1S3D214</accession>
<evidence type="ECO:0000259" key="4">
    <source>
        <dbReference type="PROSITE" id="PS50304"/>
    </source>
</evidence>
<evidence type="ECO:0000313" key="6">
    <source>
        <dbReference type="RefSeq" id="XP_008472696.1"/>
    </source>
</evidence>
<proteinExistence type="predicted"/>
<keyword evidence="3" id="KW-0175">Coiled coil</keyword>
<gene>
    <name evidence="6" type="primary">LOC103509841</name>
</gene>
<organism evidence="5 6">
    <name type="scientific">Diaphorina citri</name>
    <name type="common">Asian citrus psyllid</name>
    <dbReference type="NCBI Taxonomy" id="121845"/>
    <lineage>
        <taxon>Eukaryota</taxon>
        <taxon>Metazoa</taxon>
        <taxon>Ecdysozoa</taxon>
        <taxon>Arthropoda</taxon>
        <taxon>Hexapoda</taxon>
        <taxon>Insecta</taxon>
        <taxon>Pterygota</taxon>
        <taxon>Neoptera</taxon>
        <taxon>Paraneoptera</taxon>
        <taxon>Hemiptera</taxon>
        <taxon>Sternorrhyncha</taxon>
        <taxon>Psylloidea</taxon>
        <taxon>Psyllidae</taxon>
        <taxon>Diaphorininae</taxon>
        <taxon>Diaphorina</taxon>
    </lineage>
</organism>
<protein>
    <submittedName>
        <fullName evidence="6">Survival of motor neuron-related-splicing factor 30</fullName>
    </submittedName>
</protein>
<dbReference type="OMA" id="CMAVWSQ"/>
<evidence type="ECO:0000313" key="5">
    <source>
        <dbReference type="Proteomes" id="UP000079169"/>
    </source>
</evidence>
<dbReference type="GO" id="GO:0000978">
    <property type="term" value="F:RNA polymerase II cis-regulatory region sequence-specific DNA binding"/>
    <property type="evidence" value="ECO:0007669"/>
    <property type="project" value="TreeGrafter"/>
</dbReference>
<dbReference type="STRING" id="121845.A0A1S3D214"/>
<evidence type="ECO:0000256" key="2">
    <source>
        <dbReference type="ARBA" id="ARBA00023242"/>
    </source>
</evidence>
<keyword evidence="5" id="KW-1185">Reference proteome</keyword>
<dbReference type="Gene3D" id="2.30.30.140">
    <property type="match status" value="1"/>
</dbReference>
<dbReference type="RefSeq" id="XP_008472696.1">
    <property type="nucleotide sequence ID" value="XM_008474474.2"/>
</dbReference>
<sequence>MENIKYLINKSGFLSKRIENYKLQLQQVEAALTTSPEDEELLKLKQDLQEVIELTQELLRSQLAENASKASKVAESSQSQENEDLDALFKSYMNNDDGEDEGSNTHKRPEDWRIGDRCLALWIQDGLYYEGTIEAIEGEEVSVLFDNDKKNAVVTTLNMIKQIAPSEKSHFKKPAMSAKMREYQKKKKQKKLQRFKQLEEERESEKKKWINFHNKTSKKGISKKSIFASPDTVAGRVGIGTCGVSGRGMTEYHAADKHKKKAKK</sequence>
<reference evidence="6" key="1">
    <citation type="submission" date="2025-08" db="UniProtKB">
        <authorList>
            <consortium name="RefSeq"/>
        </authorList>
    </citation>
    <scope>IDENTIFICATION</scope>
</reference>
<dbReference type="CTD" id="7354399"/>
<feature type="domain" description="Tudor" evidence="4">
    <location>
        <begin position="111"/>
        <end position="169"/>
    </location>
</feature>
<dbReference type="InterPro" id="IPR002999">
    <property type="entry name" value="Tudor"/>
</dbReference>